<dbReference type="RefSeq" id="WP_237873912.1">
    <property type="nucleotide sequence ID" value="NZ_JAKLTY010000033.1"/>
</dbReference>
<evidence type="ECO:0000259" key="2">
    <source>
        <dbReference type="Pfam" id="PF08242"/>
    </source>
</evidence>
<dbReference type="EMBL" id="JAKLUA010000023">
    <property type="protein sequence ID" value="MCG2672663.1"/>
    <property type="molecule type" value="Genomic_DNA"/>
</dbReference>
<dbReference type="PANTHER" id="PTHR43861:SF3">
    <property type="entry name" value="PUTATIVE (AFU_ORTHOLOGUE AFUA_2G14390)-RELATED"/>
    <property type="match status" value="1"/>
</dbReference>
<feature type="domain" description="Methyltransferase type 12" evidence="2">
    <location>
        <begin position="145"/>
        <end position="244"/>
    </location>
</feature>
<evidence type="ECO:0000313" key="4">
    <source>
        <dbReference type="EMBL" id="MCG2672663.1"/>
    </source>
</evidence>
<reference evidence="3" key="1">
    <citation type="submission" date="2022-01" db="EMBL/GenBank/DDBJ databases">
        <title>Genome sequnece data of strain Bradyrhizobium sp. nov.</title>
        <authorList>
            <person name="Zhang J."/>
        </authorList>
    </citation>
    <scope>NUCLEOTIDE SEQUENCE</scope>
    <source>
        <strain evidence="4">WYCCWR 12774</strain>
        <strain evidence="3">WYCCWR 13023</strain>
    </source>
</reference>
<dbReference type="Proteomes" id="UP001139012">
    <property type="component" value="Unassembled WGS sequence"/>
</dbReference>
<evidence type="ECO:0000313" key="5">
    <source>
        <dbReference type="Proteomes" id="UP001139012"/>
    </source>
</evidence>
<keyword evidence="1" id="KW-0808">Transferase</keyword>
<name>A0A9X1RIM1_9BRAD</name>
<dbReference type="CDD" id="cd02440">
    <property type="entry name" value="AdoMet_MTases"/>
    <property type="match status" value="1"/>
</dbReference>
<keyword evidence="5" id="KW-1185">Reference proteome</keyword>
<dbReference type="EMBL" id="JAKLTY010000033">
    <property type="protein sequence ID" value="MCG2631868.1"/>
    <property type="molecule type" value="Genomic_DNA"/>
</dbReference>
<organism evidence="3 6">
    <name type="scientific">Bradyrhizobium zhengyangense</name>
    <dbReference type="NCBI Taxonomy" id="2911009"/>
    <lineage>
        <taxon>Bacteria</taxon>
        <taxon>Pseudomonadati</taxon>
        <taxon>Pseudomonadota</taxon>
        <taxon>Alphaproteobacteria</taxon>
        <taxon>Hyphomicrobiales</taxon>
        <taxon>Nitrobacteraceae</taxon>
        <taxon>Bradyrhizobium</taxon>
    </lineage>
</organism>
<accession>A0A9X1RIM1</accession>
<dbReference type="SUPFAM" id="SSF53335">
    <property type="entry name" value="S-adenosyl-L-methionine-dependent methyltransferases"/>
    <property type="match status" value="1"/>
</dbReference>
<comment type="caution">
    <text evidence="3">The sequence shown here is derived from an EMBL/GenBank/DDBJ whole genome shotgun (WGS) entry which is preliminary data.</text>
</comment>
<dbReference type="AlphaFoldDB" id="A0A9X1RIM1"/>
<dbReference type="Proteomes" id="UP001139054">
    <property type="component" value="Unassembled WGS sequence"/>
</dbReference>
<proteinExistence type="predicted"/>
<dbReference type="GO" id="GO:0032259">
    <property type="term" value="P:methylation"/>
    <property type="evidence" value="ECO:0007669"/>
    <property type="project" value="UniProtKB-KW"/>
</dbReference>
<dbReference type="Gene3D" id="3.40.50.150">
    <property type="entry name" value="Vaccinia Virus protein VP39"/>
    <property type="match status" value="1"/>
</dbReference>
<evidence type="ECO:0000256" key="1">
    <source>
        <dbReference type="ARBA" id="ARBA00022679"/>
    </source>
</evidence>
<dbReference type="Pfam" id="PF08242">
    <property type="entry name" value="Methyltransf_12"/>
    <property type="match status" value="1"/>
</dbReference>
<keyword evidence="3" id="KW-0489">Methyltransferase</keyword>
<dbReference type="GO" id="GO:0008168">
    <property type="term" value="F:methyltransferase activity"/>
    <property type="evidence" value="ECO:0007669"/>
    <property type="project" value="UniProtKB-KW"/>
</dbReference>
<dbReference type="InterPro" id="IPR029063">
    <property type="entry name" value="SAM-dependent_MTases_sf"/>
</dbReference>
<sequence length="425" mass="47035">MDGAMRSQRARARLACRLQEEVPLRALPMNEIERALAAHPDVADAVMSVEESHDGRQFKVAFAAIHPDRLSAGKAKRLQAETDRRVTQWRRAFDQVYRHSPDSVAPSFVGWTSNFTNKPIPEAEMIDWLDCTIERIRALGARRILEVGCGVGLLVERLAPGCEVYCGTDLSPVAVHRLRAFAQSKAELRHVEFLEREATDLGGLSPQSFDAVVINSVVQYFPGIEYLHTVLEEAVKLVAPGGHIFVGDVRNLELLPVFHREVQSTKASAGATPASLERKILLSIAQERELVIDPQYFRAISESIPQISAAEIQLKRGSSYELTRYRYDAVLRVDPEAVSARGMSRGLAPQTEPWISEGRPLATDPMAAAFLQQLGMELSEALRGQFSEEQLPAAVIALSQRDFADMMPAPSIVPDDPAHQEQVEA</sequence>
<dbReference type="InterPro" id="IPR013217">
    <property type="entry name" value="Methyltransf_12"/>
</dbReference>
<evidence type="ECO:0000313" key="3">
    <source>
        <dbReference type="EMBL" id="MCG2631868.1"/>
    </source>
</evidence>
<protein>
    <submittedName>
        <fullName evidence="3">Methyltransferase domain-containing protein</fullName>
    </submittedName>
</protein>
<dbReference type="PANTHER" id="PTHR43861">
    <property type="entry name" value="TRANS-ACONITATE 2-METHYLTRANSFERASE-RELATED"/>
    <property type="match status" value="1"/>
</dbReference>
<gene>
    <name evidence="4" type="ORF">L6637_37525</name>
    <name evidence="3" type="ORF">L6654_35105</name>
</gene>
<evidence type="ECO:0000313" key="6">
    <source>
        <dbReference type="Proteomes" id="UP001139054"/>
    </source>
</evidence>